<accession>K1UQ73</accession>
<sequence length="169" mass="19729">MGKKLDITGETYGYAKAIRNTGKQYHGSYIWEFECTLCGKRFEAKIRDVRYGSVKSCGCWHRKNLDKMDTDEKFGQIEGTNVSKIVSKKIPQNNTSGHKGVSLAKRKGRKDTYVAYIYFQGIRYHLGSFKNIDAAVNAREEAENKLYADFLEWYAEEYPERWKRLKKRD</sequence>
<evidence type="ECO:0000313" key="1">
    <source>
        <dbReference type="EMBL" id="EKC73606.1"/>
    </source>
</evidence>
<proteinExistence type="predicted"/>
<protein>
    <submittedName>
        <fullName evidence="1">AP2 domain protein</fullName>
    </submittedName>
</protein>
<organism evidence="1">
    <name type="scientific">human gut metagenome</name>
    <dbReference type="NCBI Taxonomy" id="408170"/>
    <lineage>
        <taxon>unclassified sequences</taxon>
        <taxon>metagenomes</taxon>
        <taxon>organismal metagenomes</taxon>
    </lineage>
</organism>
<dbReference type="AlphaFoldDB" id="K1UQ73"/>
<name>K1UQ73_9ZZZZ</name>
<gene>
    <name evidence="1" type="ORF">OBE_02300</name>
</gene>
<comment type="caution">
    <text evidence="1">The sequence shown here is derived from an EMBL/GenBank/DDBJ whole genome shotgun (WGS) entry which is preliminary data.</text>
</comment>
<dbReference type="GO" id="GO:0003677">
    <property type="term" value="F:DNA binding"/>
    <property type="evidence" value="ECO:0007669"/>
    <property type="project" value="InterPro"/>
</dbReference>
<reference evidence="1" key="1">
    <citation type="journal article" date="2013" name="Environ. Microbiol.">
        <title>Microbiota from the distal guts of lean and obese adolescents exhibit partial functional redundancy besides clear differences in community structure.</title>
        <authorList>
            <person name="Ferrer M."/>
            <person name="Ruiz A."/>
            <person name="Lanza F."/>
            <person name="Haange S.B."/>
            <person name="Oberbach A."/>
            <person name="Till H."/>
            <person name="Bargiela R."/>
            <person name="Campoy C."/>
            <person name="Segura M.T."/>
            <person name="Richter M."/>
            <person name="von Bergen M."/>
            <person name="Seifert J."/>
            <person name="Suarez A."/>
        </authorList>
    </citation>
    <scope>NUCLEOTIDE SEQUENCE</scope>
</reference>
<dbReference type="InterPro" id="IPR016177">
    <property type="entry name" value="DNA-bd_dom_sf"/>
</dbReference>
<dbReference type="EMBL" id="AJWZ01001496">
    <property type="protein sequence ID" value="EKC73606.1"/>
    <property type="molecule type" value="Genomic_DNA"/>
</dbReference>
<dbReference type="SUPFAM" id="SSF54171">
    <property type="entry name" value="DNA-binding domain"/>
    <property type="match status" value="1"/>
</dbReference>